<keyword evidence="2 5" id="KW-0689">Ribosomal protein</keyword>
<dbReference type="Gene3D" id="3.30.1140.32">
    <property type="entry name" value="Ribosomal protein S3, C-terminal domain"/>
    <property type="match status" value="1"/>
</dbReference>
<dbReference type="GeneID" id="35199409"/>
<dbReference type="PROSITE" id="PS00548">
    <property type="entry name" value="RIBOSOMAL_S3"/>
    <property type="match status" value="1"/>
</dbReference>
<dbReference type="PANTHER" id="PTHR11760">
    <property type="entry name" value="30S/40S RIBOSOMAL PROTEIN S3"/>
    <property type="match status" value="1"/>
</dbReference>
<evidence type="ECO:0000256" key="3">
    <source>
        <dbReference type="ARBA" id="ARBA00023274"/>
    </source>
</evidence>
<dbReference type="InterPro" id="IPR009019">
    <property type="entry name" value="KH_sf_prok-type"/>
</dbReference>
<dbReference type="InterPro" id="IPR036419">
    <property type="entry name" value="Ribosomal_S3_C_sf"/>
</dbReference>
<dbReference type="PANTHER" id="PTHR11760:SF19">
    <property type="entry name" value="SMALL RIBOSOMAL SUBUNIT PROTEIN US3C"/>
    <property type="match status" value="1"/>
</dbReference>
<dbReference type="Gene3D" id="3.30.300.20">
    <property type="match status" value="1"/>
</dbReference>
<feature type="domain" description="Small ribosomal subunit protein uS3 C-terminal" evidence="6">
    <location>
        <begin position="152"/>
        <end position="218"/>
    </location>
</feature>
<dbReference type="GO" id="GO:0005739">
    <property type="term" value="C:mitochondrion"/>
    <property type="evidence" value="ECO:0007669"/>
    <property type="project" value="UniProtKB-SubCell"/>
</dbReference>
<proteinExistence type="inferred from homology"/>
<dbReference type="GO" id="GO:0003735">
    <property type="term" value="F:structural constituent of ribosome"/>
    <property type="evidence" value="ECO:0007669"/>
    <property type="project" value="InterPro"/>
</dbReference>
<reference evidence="7" key="1">
    <citation type="journal article" date="2017" name="Curr. Biol.">
        <title>A New Lineage of Eukaryotes Illuminates Early Mitochondrial Genome Reduction.</title>
        <authorList>
            <person name="Janouskovec J."/>
            <person name="Tikhonenkov D.V."/>
            <person name="Burki F."/>
            <person name="Howe A.T."/>
            <person name="Rohwer F.L."/>
            <person name="Mylnikov A.P."/>
            <person name="Keeling P.J."/>
        </authorList>
    </citation>
    <scope>NUCLEOTIDE SEQUENCE</scope>
    <source>
        <strain evidence="7">TD-1</strain>
    </source>
</reference>
<evidence type="ECO:0000313" key="7">
    <source>
        <dbReference type="EMBL" id="ATY40953.1"/>
    </source>
</evidence>
<protein>
    <recommendedName>
        <fullName evidence="4">Small ribosomal subunit protein uS3c</fullName>
    </recommendedName>
</protein>
<comment type="similarity">
    <text evidence="1 5">Belongs to the universal ribosomal protein uS3 family.</text>
</comment>
<evidence type="ECO:0000256" key="5">
    <source>
        <dbReference type="RuleBase" id="RU003624"/>
    </source>
</evidence>
<dbReference type="GO" id="GO:0006412">
    <property type="term" value="P:translation"/>
    <property type="evidence" value="ECO:0007669"/>
    <property type="project" value="InterPro"/>
</dbReference>
<dbReference type="GO" id="GO:0022627">
    <property type="term" value="C:cytosolic small ribosomal subunit"/>
    <property type="evidence" value="ECO:0007669"/>
    <property type="project" value="TreeGrafter"/>
</dbReference>
<keyword evidence="3 5" id="KW-0687">Ribonucleoprotein</keyword>
<keyword evidence="7" id="KW-0496">Mitochondrion</keyword>
<dbReference type="InterPro" id="IPR005704">
    <property type="entry name" value="Ribosomal_uS3_bac-typ"/>
</dbReference>
<organism evidence="7">
    <name type="scientific">Ancoracysta twista</name>
    <dbReference type="NCBI Taxonomy" id="2044563"/>
    <lineage>
        <taxon>Eukaryota</taxon>
        <taxon>Provora</taxon>
        <taxon>Nebulidia</taxon>
        <taxon>Nebulidea</taxon>
        <taxon>Nebulidida</taxon>
        <taxon>Nebulidae</taxon>
    </lineage>
</organism>
<dbReference type="InterPro" id="IPR001351">
    <property type="entry name" value="Ribosomal_uS3_C"/>
</dbReference>
<evidence type="ECO:0000256" key="1">
    <source>
        <dbReference type="ARBA" id="ARBA00010761"/>
    </source>
</evidence>
<dbReference type="SUPFAM" id="SSF54814">
    <property type="entry name" value="Prokaryotic type KH domain (KH-domain type II)"/>
    <property type="match status" value="1"/>
</dbReference>
<accession>A0A2H4R8I2</accession>
<evidence type="ECO:0000259" key="6">
    <source>
        <dbReference type="Pfam" id="PF00189"/>
    </source>
</evidence>
<gene>
    <name evidence="7" type="primary">rps3</name>
</gene>
<dbReference type="GO" id="GO:0003723">
    <property type="term" value="F:RNA binding"/>
    <property type="evidence" value="ECO:0007669"/>
    <property type="project" value="InterPro"/>
</dbReference>
<geneLocation type="mitochondrion" evidence="7"/>
<name>A0A2H4R8I2_9EUKA</name>
<dbReference type="SUPFAM" id="SSF54821">
    <property type="entry name" value="Ribosomal protein S3 C-terminal domain"/>
    <property type="match status" value="1"/>
</dbReference>
<dbReference type="InterPro" id="IPR015946">
    <property type="entry name" value="KH_dom-like_a/b"/>
</dbReference>
<dbReference type="AlphaFoldDB" id="A0A2H4R8I2"/>
<sequence length="222" mass="26003">MGQKVHPLAFRTTAQKPWGWKNIFYSKKKNYPDIFFETEKLRKFIESALYYRHQYVTTDIIISHLEKEIKIFIYLLENKSKNKQQKVPLNNHTLKALATELKNLTNKKVELIIKPKKQNSLKAKAIAYWITRDLENYTKVNTSLNRILKHVTALKKTSLTNLRGIKIQCSGRLNGIDRAKKLTVKRGNMPLQTFNATIDYCQYNAHTIHGVIGIKVWLCWKN</sequence>
<dbReference type="Pfam" id="PF00189">
    <property type="entry name" value="Ribosomal_S3_C"/>
    <property type="match status" value="1"/>
</dbReference>
<dbReference type="InterPro" id="IPR057258">
    <property type="entry name" value="Ribosomal_uS3"/>
</dbReference>
<dbReference type="EMBL" id="MG202008">
    <property type="protein sequence ID" value="ATY40953.1"/>
    <property type="molecule type" value="Genomic_DNA"/>
</dbReference>
<evidence type="ECO:0000256" key="2">
    <source>
        <dbReference type="ARBA" id="ARBA00022980"/>
    </source>
</evidence>
<dbReference type="NCBIfam" id="TIGR01009">
    <property type="entry name" value="rpsC_bact"/>
    <property type="match status" value="1"/>
</dbReference>
<evidence type="ECO:0000256" key="4">
    <source>
        <dbReference type="ARBA" id="ARBA00035154"/>
    </source>
</evidence>
<dbReference type="RefSeq" id="YP_009446465.1">
    <property type="nucleotide sequence ID" value="NC_036491.1"/>
</dbReference>
<dbReference type="InterPro" id="IPR018280">
    <property type="entry name" value="Ribosomal_uS3_CS"/>
</dbReference>